<evidence type="ECO:0000256" key="3">
    <source>
        <dbReference type="ARBA" id="ARBA00012438"/>
    </source>
</evidence>
<dbReference type="Pfam" id="PF07730">
    <property type="entry name" value="HisKA_3"/>
    <property type="match status" value="1"/>
</dbReference>
<evidence type="ECO:0000256" key="2">
    <source>
        <dbReference type="ARBA" id="ARBA00004370"/>
    </source>
</evidence>
<keyword evidence="6" id="KW-0547">Nucleotide-binding</keyword>
<dbReference type="EC" id="2.7.13.3" evidence="3"/>
<keyword evidence="4" id="KW-0597">Phosphoprotein</keyword>
<dbReference type="CDD" id="cd16917">
    <property type="entry name" value="HATPase_UhpB-NarQ-NarX-like"/>
    <property type="match status" value="1"/>
</dbReference>
<evidence type="ECO:0000256" key="7">
    <source>
        <dbReference type="ARBA" id="ARBA00022777"/>
    </source>
</evidence>
<dbReference type="AlphaFoldDB" id="A0A4R3UTQ2"/>
<comment type="caution">
    <text evidence="13">The sequence shown here is derived from an EMBL/GenBank/DDBJ whole genome shotgun (WGS) entry which is preliminary data.</text>
</comment>
<dbReference type="Pfam" id="PF00672">
    <property type="entry name" value="HAMP"/>
    <property type="match status" value="1"/>
</dbReference>
<feature type="domain" description="Histidine kinase" evidence="11">
    <location>
        <begin position="255"/>
        <end position="450"/>
    </location>
</feature>
<dbReference type="GO" id="GO:0005524">
    <property type="term" value="F:ATP binding"/>
    <property type="evidence" value="ECO:0007669"/>
    <property type="project" value="UniProtKB-KW"/>
</dbReference>
<dbReference type="SUPFAM" id="SSF158472">
    <property type="entry name" value="HAMP domain-like"/>
    <property type="match status" value="1"/>
</dbReference>
<evidence type="ECO:0000313" key="14">
    <source>
        <dbReference type="Proteomes" id="UP000295110"/>
    </source>
</evidence>
<dbReference type="InterPro" id="IPR003660">
    <property type="entry name" value="HAMP_dom"/>
</dbReference>
<evidence type="ECO:0000313" key="13">
    <source>
        <dbReference type="EMBL" id="TCU95406.1"/>
    </source>
</evidence>
<keyword evidence="7 13" id="KW-0418">Kinase</keyword>
<dbReference type="PROSITE" id="PS50885">
    <property type="entry name" value="HAMP"/>
    <property type="match status" value="1"/>
</dbReference>
<reference evidence="13 14" key="1">
    <citation type="submission" date="2019-03" db="EMBL/GenBank/DDBJ databases">
        <title>Genomic Encyclopedia of Type Strains, Phase IV (KMG-IV): sequencing the most valuable type-strain genomes for metagenomic binning, comparative biology and taxonomic classification.</title>
        <authorList>
            <person name="Goeker M."/>
        </authorList>
    </citation>
    <scope>NUCLEOTIDE SEQUENCE [LARGE SCALE GENOMIC DNA]</scope>
    <source>
        <strain evidence="13 14">DSM 654</strain>
    </source>
</reference>
<dbReference type="SMART" id="SM00387">
    <property type="entry name" value="HATPase_c"/>
    <property type="match status" value="1"/>
</dbReference>
<dbReference type="Proteomes" id="UP000295110">
    <property type="component" value="Unassembled WGS sequence"/>
</dbReference>
<dbReference type="InterPro" id="IPR036890">
    <property type="entry name" value="HATPase_C_sf"/>
</dbReference>
<evidence type="ECO:0000256" key="9">
    <source>
        <dbReference type="ARBA" id="ARBA00023012"/>
    </source>
</evidence>
<dbReference type="Gene3D" id="1.20.5.1930">
    <property type="match status" value="1"/>
</dbReference>
<keyword evidence="10" id="KW-1133">Transmembrane helix</keyword>
<sequence>MTLRLKINLIVGAVTLLSLLAVLGLQLRSMRDSVREEVEAANRVAAQLLNRTVWLYAAQGTPALLSFLQDTGRIRSNDITLLDKEGRVLYSSPPPTYKAGRDAPEWFEALIAPAPTAQSIDFPDGKIEVRANASRAALDAWDYAVVLVGGALALLVVVNLLVAWMVGRTVRPFGQIVGALEQVQRGRFDVALPPLPGHEAGTIGAAFNRMVGELSHHIETERRAVRAEMQLSDSRDLTRWIDHHIEQERLTIARELHDELGQSVTAMRSMATSIAQRSTGKDMQAEQAARLIADECSRLYDAMHGIIPRLTPLVLDNFGLADAITDLAERTRRSHPALVLEAEVALGDARLPADAALALYRAAQEGITNALRHGEAARITLRLAGTPGAVALLLRDDGRGLPEGEPQHRHAGHYGLRWLRERVAALHGSVTLENLPTRGAQLAVRLPLEPEDT</sequence>
<keyword evidence="10" id="KW-0472">Membrane</keyword>
<evidence type="ECO:0000259" key="11">
    <source>
        <dbReference type="PROSITE" id="PS50109"/>
    </source>
</evidence>
<gene>
    <name evidence="13" type="ORF">EV671_101598</name>
</gene>
<evidence type="ECO:0000256" key="4">
    <source>
        <dbReference type="ARBA" id="ARBA00022553"/>
    </source>
</evidence>
<evidence type="ECO:0000256" key="6">
    <source>
        <dbReference type="ARBA" id="ARBA00022741"/>
    </source>
</evidence>
<dbReference type="OrthoDB" id="9782588at2"/>
<comment type="subcellular location">
    <subcellularLocation>
        <location evidence="2">Membrane</location>
    </subcellularLocation>
</comment>
<dbReference type="Pfam" id="PF02518">
    <property type="entry name" value="HATPase_c"/>
    <property type="match status" value="1"/>
</dbReference>
<dbReference type="GO" id="GO:0046983">
    <property type="term" value="F:protein dimerization activity"/>
    <property type="evidence" value="ECO:0007669"/>
    <property type="project" value="InterPro"/>
</dbReference>
<keyword evidence="14" id="KW-1185">Reference proteome</keyword>
<dbReference type="PANTHER" id="PTHR24421:SF10">
    <property type="entry name" value="NITRATE_NITRITE SENSOR PROTEIN NARQ"/>
    <property type="match status" value="1"/>
</dbReference>
<dbReference type="InterPro" id="IPR011712">
    <property type="entry name" value="Sig_transdc_His_kin_sub3_dim/P"/>
</dbReference>
<keyword evidence="9" id="KW-0902">Two-component regulatory system</keyword>
<dbReference type="SMART" id="SM00304">
    <property type="entry name" value="HAMP"/>
    <property type="match status" value="1"/>
</dbReference>
<evidence type="ECO:0000256" key="5">
    <source>
        <dbReference type="ARBA" id="ARBA00022679"/>
    </source>
</evidence>
<keyword evidence="5" id="KW-0808">Transferase</keyword>
<evidence type="ECO:0000256" key="1">
    <source>
        <dbReference type="ARBA" id="ARBA00000085"/>
    </source>
</evidence>
<feature type="domain" description="HAMP" evidence="12">
    <location>
        <begin position="167"/>
        <end position="219"/>
    </location>
</feature>
<evidence type="ECO:0000256" key="10">
    <source>
        <dbReference type="SAM" id="Phobius"/>
    </source>
</evidence>
<dbReference type="GO" id="GO:0016020">
    <property type="term" value="C:membrane"/>
    <property type="evidence" value="ECO:0007669"/>
    <property type="project" value="UniProtKB-SubCell"/>
</dbReference>
<dbReference type="CDD" id="cd06225">
    <property type="entry name" value="HAMP"/>
    <property type="match status" value="1"/>
</dbReference>
<dbReference type="EMBL" id="SMBU01000015">
    <property type="protein sequence ID" value="TCU95406.1"/>
    <property type="molecule type" value="Genomic_DNA"/>
</dbReference>
<comment type="catalytic activity">
    <reaction evidence="1">
        <text>ATP + protein L-histidine = ADP + protein N-phospho-L-histidine.</text>
        <dbReference type="EC" id="2.7.13.3"/>
    </reaction>
</comment>
<evidence type="ECO:0000256" key="8">
    <source>
        <dbReference type="ARBA" id="ARBA00022840"/>
    </source>
</evidence>
<dbReference type="GO" id="GO:0000155">
    <property type="term" value="F:phosphorelay sensor kinase activity"/>
    <property type="evidence" value="ECO:0007669"/>
    <property type="project" value="InterPro"/>
</dbReference>
<feature type="transmembrane region" description="Helical" evidence="10">
    <location>
        <begin position="143"/>
        <end position="166"/>
    </location>
</feature>
<keyword evidence="10" id="KW-0812">Transmembrane</keyword>
<dbReference type="SUPFAM" id="SSF55874">
    <property type="entry name" value="ATPase domain of HSP90 chaperone/DNA topoisomerase II/histidine kinase"/>
    <property type="match status" value="1"/>
</dbReference>
<dbReference type="PROSITE" id="PS50109">
    <property type="entry name" value="HIS_KIN"/>
    <property type="match status" value="1"/>
</dbReference>
<dbReference type="PANTHER" id="PTHR24421">
    <property type="entry name" value="NITRATE/NITRITE SENSOR PROTEIN NARX-RELATED"/>
    <property type="match status" value="1"/>
</dbReference>
<keyword evidence="8" id="KW-0067">ATP-binding</keyword>
<dbReference type="InterPro" id="IPR005467">
    <property type="entry name" value="His_kinase_dom"/>
</dbReference>
<proteinExistence type="predicted"/>
<dbReference type="RefSeq" id="WP_132572655.1">
    <property type="nucleotide sequence ID" value="NZ_CBCSGL010000082.1"/>
</dbReference>
<organism evidence="13 14">
    <name type="scientific">Roseateles saccharophilus</name>
    <name type="common">Pseudomonas saccharophila</name>
    <dbReference type="NCBI Taxonomy" id="304"/>
    <lineage>
        <taxon>Bacteria</taxon>
        <taxon>Pseudomonadati</taxon>
        <taxon>Pseudomonadota</taxon>
        <taxon>Betaproteobacteria</taxon>
        <taxon>Burkholderiales</taxon>
        <taxon>Sphaerotilaceae</taxon>
        <taxon>Roseateles</taxon>
    </lineage>
</organism>
<dbReference type="Gene3D" id="6.10.340.10">
    <property type="match status" value="1"/>
</dbReference>
<dbReference type="Gene3D" id="3.30.565.10">
    <property type="entry name" value="Histidine kinase-like ATPase, C-terminal domain"/>
    <property type="match status" value="1"/>
</dbReference>
<dbReference type="InterPro" id="IPR050482">
    <property type="entry name" value="Sensor_HK_TwoCompSys"/>
</dbReference>
<name>A0A4R3UTQ2_ROSSA</name>
<dbReference type="InterPro" id="IPR003594">
    <property type="entry name" value="HATPase_dom"/>
</dbReference>
<dbReference type="InterPro" id="IPR032244">
    <property type="entry name" value="LapD_MoxY_N"/>
</dbReference>
<evidence type="ECO:0000259" key="12">
    <source>
        <dbReference type="PROSITE" id="PS50885"/>
    </source>
</evidence>
<protein>
    <recommendedName>
        <fullName evidence="3">histidine kinase</fullName>
        <ecNumber evidence="3">2.7.13.3</ecNumber>
    </recommendedName>
</protein>
<dbReference type="Pfam" id="PF16448">
    <property type="entry name" value="LapD_MoxY_N"/>
    <property type="match status" value="1"/>
</dbReference>
<accession>A0A4R3UTQ2</accession>